<dbReference type="Proteomes" id="UP000738359">
    <property type="component" value="Unassembled WGS sequence"/>
</dbReference>
<accession>A0A9P6J2L7</accession>
<gene>
    <name evidence="2" type="ORF">BGZ70_008860</name>
</gene>
<evidence type="ECO:0000313" key="2">
    <source>
        <dbReference type="EMBL" id="KAF9959406.1"/>
    </source>
</evidence>
<dbReference type="OrthoDB" id="411251at2759"/>
<evidence type="ECO:0000313" key="3">
    <source>
        <dbReference type="Proteomes" id="UP000738359"/>
    </source>
</evidence>
<reference evidence="2" key="1">
    <citation type="journal article" date="2020" name="Fungal Divers.">
        <title>Resolving the Mortierellaceae phylogeny through synthesis of multi-gene phylogenetics and phylogenomics.</title>
        <authorList>
            <person name="Vandepol N."/>
            <person name="Liber J."/>
            <person name="Desiro A."/>
            <person name="Na H."/>
            <person name="Kennedy M."/>
            <person name="Barry K."/>
            <person name="Grigoriev I.V."/>
            <person name="Miller A.N."/>
            <person name="O'Donnell K."/>
            <person name="Stajich J.E."/>
            <person name="Bonito G."/>
        </authorList>
    </citation>
    <scope>NUCLEOTIDE SEQUENCE</scope>
    <source>
        <strain evidence="2">CK1249</strain>
    </source>
</reference>
<proteinExistence type="predicted"/>
<evidence type="ECO:0000256" key="1">
    <source>
        <dbReference type="SAM" id="MobiDB-lite"/>
    </source>
</evidence>
<feature type="compositionally biased region" description="Polar residues" evidence="1">
    <location>
        <begin position="142"/>
        <end position="160"/>
    </location>
</feature>
<name>A0A9P6J2L7_MORAP</name>
<feature type="region of interest" description="Disordered" evidence="1">
    <location>
        <begin position="137"/>
        <end position="163"/>
    </location>
</feature>
<keyword evidence="3" id="KW-1185">Reference proteome</keyword>
<dbReference type="AlphaFoldDB" id="A0A9P6J2L7"/>
<sequence>MAFKNMSWNAQDLEPEYRVCMILNRYSRSLGVLYASPLCDHVLHIESEEIVGKPFLLFIRADDMASFVEQANVAKSSNFITHMRFWFQSPIRPQEIPCEATLFASSDGLVMIMRRCNTFFKRRRIADVDSTSMELSAPRPLSTISTAPSSPSCAQGNLDQGSPDCCRESREGAQEMVMLGSVDRIKELISDDNHKPMVTIEPSADPSHREDVGENSMRLAYNGLFKMHHVQEDSD</sequence>
<dbReference type="CDD" id="cd00130">
    <property type="entry name" value="PAS"/>
    <property type="match status" value="1"/>
</dbReference>
<protein>
    <submittedName>
        <fullName evidence="2">Uncharacterized protein</fullName>
    </submittedName>
</protein>
<dbReference type="InterPro" id="IPR000014">
    <property type="entry name" value="PAS"/>
</dbReference>
<dbReference type="EMBL" id="JAAAHY010000672">
    <property type="protein sequence ID" value="KAF9959406.1"/>
    <property type="molecule type" value="Genomic_DNA"/>
</dbReference>
<organism evidence="2 3">
    <name type="scientific">Mortierella alpina</name>
    <name type="common">Oleaginous fungus</name>
    <name type="synonym">Mortierella renispora</name>
    <dbReference type="NCBI Taxonomy" id="64518"/>
    <lineage>
        <taxon>Eukaryota</taxon>
        <taxon>Fungi</taxon>
        <taxon>Fungi incertae sedis</taxon>
        <taxon>Mucoromycota</taxon>
        <taxon>Mortierellomycotina</taxon>
        <taxon>Mortierellomycetes</taxon>
        <taxon>Mortierellales</taxon>
        <taxon>Mortierellaceae</taxon>
        <taxon>Mortierella</taxon>
    </lineage>
</organism>
<comment type="caution">
    <text evidence="2">The sequence shown here is derived from an EMBL/GenBank/DDBJ whole genome shotgun (WGS) entry which is preliminary data.</text>
</comment>